<dbReference type="EMBL" id="MN740002">
    <property type="protein sequence ID" value="QHT82558.1"/>
    <property type="molecule type" value="Genomic_DNA"/>
</dbReference>
<reference evidence="1" key="1">
    <citation type="journal article" date="2020" name="Nature">
        <title>Giant virus diversity and host interactions through global metagenomics.</title>
        <authorList>
            <person name="Schulz F."/>
            <person name="Roux S."/>
            <person name="Paez-Espino D."/>
            <person name="Jungbluth S."/>
            <person name="Walsh D.A."/>
            <person name="Denef V.J."/>
            <person name="McMahon K.D."/>
            <person name="Konstantinidis K.T."/>
            <person name="Eloe-Fadrosh E.A."/>
            <person name="Kyrpides N.C."/>
            <person name="Woyke T."/>
        </authorList>
    </citation>
    <scope>NUCLEOTIDE SEQUENCE</scope>
    <source>
        <strain evidence="1">GVMAG-M-3300023184-165</strain>
    </source>
</reference>
<sequence length="38" mass="4806">MFTNYIIYIIYTFSHLKRNFYKNSYIQRYTLKDDGFIN</sequence>
<dbReference type="AlphaFoldDB" id="A0A6C0HPD7"/>
<protein>
    <submittedName>
        <fullName evidence="1">Uncharacterized protein</fullName>
    </submittedName>
</protein>
<accession>A0A6C0HPD7</accession>
<name>A0A6C0HPD7_9ZZZZ</name>
<organism evidence="1">
    <name type="scientific">viral metagenome</name>
    <dbReference type="NCBI Taxonomy" id="1070528"/>
    <lineage>
        <taxon>unclassified sequences</taxon>
        <taxon>metagenomes</taxon>
        <taxon>organismal metagenomes</taxon>
    </lineage>
</organism>
<evidence type="ECO:0000313" key="1">
    <source>
        <dbReference type="EMBL" id="QHT82558.1"/>
    </source>
</evidence>
<proteinExistence type="predicted"/>